<proteinExistence type="predicted"/>
<organism evidence="2 3">
    <name type="scientific">Cryobacterium psychrophilum</name>
    <dbReference type="NCBI Taxonomy" id="41988"/>
    <lineage>
        <taxon>Bacteria</taxon>
        <taxon>Bacillati</taxon>
        <taxon>Actinomycetota</taxon>
        <taxon>Actinomycetes</taxon>
        <taxon>Micrococcales</taxon>
        <taxon>Microbacteriaceae</taxon>
        <taxon>Cryobacterium</taxon>
    </lineage>
</organism>
<sequence length="286" mass="31117">MSTIEVPAWFTDALALTPEQHTVAVDGVSIAYQTWGAPDGEPVVLIHGGAAHAGWWDHIAPNLAANHRIIAPNLSGHGASGHRHGYSLAQWAAETMAVAAAESSVPPILLGHSLGGLIALTAATDAANTIRGTLAIDSSITPKSGERWSHLPGMNRSEHPIYRDRATILSRYRTIPEDAATIPYIRDYVAERSIMQVEGGWRWRFDPAIFETAPWWNPDDLLAIRGEVALILGRRGAADADIEEWVQARFGDRIPISVVEDSGHHVMLDQPIALTGHLQQLLARWS</sequence>
<dbReference type="InterPro" id="IPR000073">
    <property type="entry name" value="AB_hydrolase_1"/>
</dbReference>
<dbReference type="InterPro" id="IPR029058">
    <property type="entry name" value="AB_hydrolase_fold"/>
</dbReference>
<evidence type="ECO:0000259" key="1">
    <source>
        <dbReference type="Pfam" id="PF12697"/>
    </source>
</evidence>
<dbReference type="SUPFAM" id="SSF53474">
    <property type="entry name" value="alpha/beta-Hydrolases"/>
    <property type="match status" value="1"/>
</dbReference>
<keyword evidence="2" id="KW-0378">Hydrolase</keyword>
<reference evidence="2 3" key="1">
    <citation type="submission" date="2019-03" db="EMBL/GenBank/DDBJ databases">
        <title>Genomics of glacier-inhabiting Cryobacterium strains.</title>
        <authorList>
            <person name="Liu Q."/>
            <person name="Xin Y.-H."/>
        </authorList>
    </citation>
    <scope>NUCLEOTIDE SEQUENCE [LARGE SCALE GENOMIC DNA]</scope>
    <source>
        <strain evidence="2 3">CGMCC 1.4292</strain>
    </source>
</reference>
<name>A0A4Y8KTN9_9MICO</name>
<evidence type="ECO:0000313" key="3">
    <source>
        <dbReference type="Proteomes" id="UP000298218"/>
    </source>
</evidence>
<dbReference type="InterPro" id="IPR050266">
    <property type="entry name" value="AB_hydrolase_sf"/>
</dbReference>
<evidence type="ECO:0000313" key="2">
    <source>
        <dbReference type="EMBL" id="TFD82459.1"/>
    </source>
</evidence>
<comment type="caution">
    <text evidence="2">The sequence shown here is derived from an EMBL/GenBank/DDBJ whole genome shotgun (WGS) entry which is preliminary data.</text>
</comment>
<dbReference type="GO" id="GO:0046464">
    <property type="term" value="P:acylglycerol catabolic process"/>
    <property type="evidence" value="ECO:0007669"/>
    <property type="project" value="TreeGrafter"/>
</dbReference>
<dbReference type="PANTHER" id="PTHR43798:SF33">
    <property type="entry name" value="HYDROLASE, PUTATIVE (AFU_ORTHOLOGUE AFUA_2G14860)-RELATED"/>
    <property type="match status" value="1"/>
</dbReference>
<dbReference type="GO" id="GO:0047372">
    <property type="term" value="F:monoacylglycerol lipase activity"/>
    <property type="evidence" value="ECO:0007669"/>
    <property type="project" value="TreeGrafter"/>
</dbReference>
<gene>
    <name evidence="2" type="ORF">E3T53_00910</name>
</gene>
<dbReference type="GO" id="GO:0016020">
    <property type="term" value="C:membrane"/>
    <property type="evidence" value="ECO:0007669"/>
    <property type="project" value="TreeGrafter"/>
</dbReference>
<dbReference type="Proteomes" id="UP000298218">
    <property type="component" value="Unassembled WGS sequence"/>
</dbReference>
<dbReference type="AlphaFoldDB" id="A0A4Y8KTN9"/>
<keyword evidence="3" id="KW-1185">Reference proteome</keyword>
<dbReference type="PANTHER" id="PTHR43798">
    <property type="entry name" value="MONOACYLGLYCEROL LIPASE"/>
    <property type="match status" value="1"/>
</dbReference>
<dbReference type="RefSeq" id="WP_134171844.1">
    <property type="nucleotide sequence ID" value="NZ_SODI01000001.1"/>
</dbReference>
<feature type="domain" description="AB hydrolase-1" evidence="1">
    <location>
        <begin position="43"/>
        <end position="271"/>
    </location>
</feature>
<accession>A0A4Y8KTN9</accession>
<dbReference type="EMBL" id="SOHQ01000001">
    <property type="protein sequence ID" value="TFD82459.1"/>
    <property type="molecule type" value="Genomic_DNA"/>
</dbReference>
<dbReference type="Gene3D" id="3.40.50.1820">
    <property type="entry name" value="alpha/beta hydrolase"/>
    <property type="match status" value="1"/>
</dbReference>
<dbReference type="OrthoDB" id="2987348at2"/>
<protein>
    <submittedName>
        <fullName evidence="2">Alpha/beta hydrolase</fullName>
    </submittedName>
</protein>
<dbReference type="Pfam" id="PF12697">
    <property type="entry name" value="Abhydrolase_6"/>
    <property type="match status" value="1"/>
</dbReference>